<dbReference type="InterPro" id="IPR001398">
    <property type="entry name" value="Macrophage_inhib_fac"/>
</dbReference>
<dbReference type="InterPro" id="IPR014347">
    <property type="entry name" value="Tautomerase/MIF_sf"/>
</dbReference>
<evidence type="ECO:0000313" key="2">
    <source>
        <dbReference type="Proteomes" id="UP000887581"/>
    </source>
</evidence>
<dbReference type="AlphaFoldDB" id="A0A915Q0S9"/>
<dbReference type="Proteomes" id="UP000887581">
    <property type="component" value="Unplaced"/>
</dbReference>
<organism evidence="2 3">
    <name type="scientific">Setaria digitata</name>
    <dbReference type="NCBI Taxonomy" id="48799"/>
    <lineage>
        <taxon>Eukaryota</taxon>
        <taxon>Metazoa</taxon>
        <taxon>Ecdysozoa</taxon>
        <taxon>Nematoda</taxon>
        <taxon>Chromadorea</taxon>
        <taxon>Rhabditida</taxon>
        <taxon>Spirurina</taxon>
        <taxon>Spiruromorpha</taxon>
        <taxon>Filarioidea</taxon>
        <taxon>Setariidae</taxon>
        <taxon>Setaria</taxon>
    </lineage>
</organism>
<name>A0A915Q0S9_9BILA</name>
<evidence type="ECO:0000313" key="3">
    <source>
        <dbReference type="WBParaSite" id="sdigi.contig541.g8916.t1"/>
    </source>
</evidence>
<comment type="similarity">
    <text evidence="1">Belongs to the MIF family.</text>
</comment>
<dbReference type="SUPFAM" id="SSF55331">
    <property type="entry name" value="Tautomerase/MIF"/>
    <property type="match status" value="1"/>
</dbReference>
<keyword evidence="2" id="KW-1185">Reference proteome</keyword>
<dbReference type="Gene3D" id="3.30.429.10">
    <property type="entry name" value="Macrophage Migration Inhibitory Factor"/>
    <property type="match status" value="1"/>
</dbReference>
<dbReference type="Pfam" id="PF01187">
    <property type="entry name" value="MIF"/>
    <property type="match status" value="1"/>
</dbReference>
<dbReference type="WBParaSite" id="sdigi.contig541.g8916.t1">
    <property type="protein sequence ID" value="sdigi.contig541.g8916.t1"/>
    <property type="gene ID" value="sdigi.contig541.g8916"/>
</dbReference>
<accession>A0A915Q0S9</accession>
<reference evidence="3" key="1">
    <citation type="submission" date="2022-11" db="UniProtKB">
        <authorList>
            <consortium name="WormBaseParasite"/>
        </authorList>
    </citation>
    <scope>IDENTIFICATION</scope>
</reference>
<protein>
    <submittedName>
        <fullName evidence="3">Macrophage migration inhibitory factor</fullName>
    </submittedName>
</protein>
<sequence>MPLITVASNVPAASFPTDFNVQFTELMAEILGKPASRIVLLVTPNAQLTHGATQDSACLIVNLDQFFPTIRAAVDKIATSAENKIWSKEFLWRCLTSMKEIIPHWVHEGR</sequence>
<evidence type="ECO:0000256" key="1">
    <source>
        <dbReference type="ARBA" id="ARBA00005851"/>
    </source>
</evidence>
<proteinExistence type="inferred from homology"/>